<keyword evidence="4" id="KW-0539">Nucleus</keyword>
<dbReference type="GO" id="GO:0030686">
    <property type="term" value="C:90S preribosome"/>
    <property type="evidence" value="ECO:0007669"/>
    <property type="project" value="InterPro"/>
</dbReference>
<keyword evidence="7" id="KW-1185">Reference proteome</keyword>
<organism evidence="6 7">
    <name type="scientific">Sphaceloma murrayae</name>
    <dbReference type="NCBI Taxonomy" id="2082308"/>
    <lineage>
        <taxon>Eukaryota</taxon>
        <taxon>Fungi</taxon>
        <taxon>Dikarya</taxon>
        <taxon>Ascomycota</taxon>
        <taxon>Pezizomycotina</taxon>
        <taxon>Dothideomycetes</taxon>
        <taxon>Dothideomycetidae</taxon>
        <taxon>Myriangiales</taxon>
        <taxon>Elsinoaceae</taxon>
        <taxon>Sphaceloma</taxon>
    </lineage>
</organism>
<comment type="caution">
    <text evidence="6">The sequence shown here is derived from an EMBL/GenBank/DDBJ whole genome shotgun (WGS) entry which is preliminary data.</text>
</comment>
<reference evidence="6 7" key="1">
    <citation type="submission" date="2017-06" db="EMBL/GenBank/DDBJ databases">
        <title>Draft genome sequence of a variant of Elsinoe murrayae.</title>
        <authorList>
            <person name="Cheng Q."/>
        </authorList>
    </citation>
    <scope>NUCLEOTIDE SEQUENCE [LARGE SCALE GENOMIC DNA]</scope>
    <source>
        <strain evidence="6 7">CQ-2017a</strain>
    </source>
</reference>
<sequence length="221" mass="24378">MAPIKSKRRIRSRAQSAKPGTVHRSIPAQPPADDAEGVVHSSFSNKRDKQRIRHSALLHKIASSAGATTRVGKNKRRRPAKRLAGDIGGLLSALPDIDDDADDGNEDGDEWHGISDEDDVSTATAQFRLAKQQARKRPSARTGLTMHMKTVKSRPGAMRRKAKLETTEKERFAKNMAQMAPGKGHAEVGQTSANQWSSLRNFITQTMQQSKLFTSGEMKER</sequence>
<comment type="similarity">
    <text evidence="2">Belongs to the SLX9 family.</text>
</comment>
<proteinExistence type="inferred from homology"/>
<feature type="compositionally biased region" description="Basic residues" evidence="5">
    <location>
        <begin position="1"/>
        <end position="12"/>
    </location>
</feature>
<accession>A0A2K1R023</accession>
<evidence type="ECO:0000313" key="6">
    <source>
        <dbReference type="EMBL" id="PNS20638.1"/>
    </source>
</evidence>
<evidence type="ECO:0000256" key="4">
    <source>
        <dbReference type="ARBA" id="ARBA00023242"/>
    </source>
</evidence>
<dbReference type="InterPro" id="IPR028160">
    <property type="entry name" value="Slx9-like"/>
</dbReference>
<evidence type="ECO:0000256" key="5">
    <source>
        <dbReference type="SAM" id="MobiDB-lite"/>
    </source>
</evidence>
<feature type="region of interest" description="Disordered" evidence="5">
    <location>
        <begin position="1"/>
        <end position="116"/>
    </location>
</feature>
<dbReference type="EMBL" id="NKHZ01000022">
    <property type="protein sequence ID" value="PNS20638.1"/>
    <property type="molecule type" value="Genomic_DNA"/>
</dbReference>
<dbReference type="GO" id="GO:0000462">
    <property type="term" value="P:maturation of SSU-rRNA from tricistronic rRNA transcript (SSU-rRNA, 5.8S rRNA, LSU-rRNA)"/>
    <property type="evidence" value="ECO:0007669"/>
    <property type="project" value="InterPro"/>
</dbReference>
<dbReference type="GO" id="GO:0030688">
    <property type="term" value="C:preribosome, small subunit precursor"/>
    <property type="evidence" value="ECO:0007669"/>
    <property type="project" value="InterPro"/>
</dbReference>
<evidence type="ECO:0000256" key="2">
    <source>
        <dbReference type="ARBA" id="ARBA00011022"/>
    </source>
</evidence>
<dbReference type="InParanoid" id="A0A2K1R023"/>
<evidence type="ECO:0000313" key="7">
    <source>
        <dbReference type="Proteomes" id="UP000243797"/>
    </source>
</evidence>
<evidence type="ECO:0000256" key="3">
    <source>
        <dbReference type="ARBA" id="ARBA00021321"/>
    </source>
</evidence>
<dbReference type="Proteomes" id="UP000243797">
    <property type="component" value="Unassembled WGS sequence"/>
</dbReference>
<comment type="subcellular location">
    <subcellularLocation>
        <location evidence="1">Nucleus</location>
        <location evidence="1">Nucleolus</location>
    </subcellularLocation>
</comment>
<evidence type="ECO:0000256" key="1">
    <source>
        <dbReference type="ARBA" id="ARBA00004604"/>
    </source>
</evidence>
<protein>
    <recommendedName>
        <fullName evidence="3">Ribosome biogenesis protein SLX9</fullName>
    </recommendedName>
</protein>
<feature type="compositionally biased region" description="Acidic residues" evidence="5">
    <location>
        <begin position="96"/>
        <end position="109"/>
    </location>
</feature>
<name>A0A2K1R023_9PEZI</name>
<dbReference type="AlphaFoldDB" id="A0A2K1R023"/>
<feature type="compositionally biased region" description="Basic residues" evidence="5">
    <location>
        <begin position="72"/>
        <end position="81"/>
    </location>
</feature>
<gene>
    <name evidence="6" type="ORF">CAC42_365</name>
</gene>
<dbReference type="Pfam" id="PF15341">
    <property type="entry name" value="SLX9"/>
    <property type="match status" value="1"/>
</dbReference>
<dbReference type="OrthoDB" id="5429132at2759"/>
<dbReference type="GO" id="GO:0005730">
    <property type="term" value="C:nucleolus"/>
    <property type="evidence" value="ECO:0007669"/>
    <property type="project" value="UniProtKB-SubCell"/>
</dbReference>
<feature type="compositionally biased region" description="Basic residues" evidence="5">
    <location>
        <begin position="48"/>
        <end position="57"/>
    </location>
</feature>